<dbReference type="EMBL" id="JANJZL010000003">
    <property type="protein sequence ID" value="MCR2043696.1"/>
    <property type="molecule type" value="Genomic_DNA"/>
</dbReference>
<feature type="domain" description="Tetrapyrrole methylase" evidence="6">
    <location>
        <begin position="4"/>
        <end position="214"/>
    </location>
</feature>
<proteinExistence type="predicted"/>
<dbReference type="InterPro" id="IPR036108">
    <property type="entry name" value="4pyrrol_syn_uPrphyn_synt_sf"/>
</dbReference>
<evidence type="ECO:0000259" key="6">
    <source>
        <dbReference type="Pfam" id="PF00590"/>
    </source>
</evidence>
<dbReference type="EC" id="2.1.1.107" evidence="1"/>
<evidence type="ECO:0000256" key="5">
    <source>
        <dbReference type="ARBA" id="ARBA00023244"/>
    </source>
</evidence>
<feature type="domain" description="Tetrapyrrole biosynthesis uroporphyrinogen III synthase" evidence="7">
    <location>
        <begin position="265"/>
        <end position="493"/>
    </location>
</feature>
<protein>
    <recommendedName>
        <fullName evidence="1">uroporphyrinogen-III C-methyltransferase</fullName>
        <ecNumber evidence="1">2.1.1.107</ecNumber>
    </recommendedName>
</protein>
<evidence type="ECO:0000256" key="1">
    <source>
        <dbReference type="ARBA" id="ARBA00012162"/>
    </source>
</evidence>
<dbReference type="InterPro" id="IPR000878">
    <property type="entry name" value="4pyrrol_Mease"/>
</dbReference>
<dbReference type="NCBIfam" id="TIGR01469">
    <property type="entry name" value="cobA_cysG_Cterm"/>
    <property type="match status" value="1"/>
</dbReference>
<dbReference type="GO" id="GO:0004851">
    <property type="term" value="F:uroporphyrin-III C-methyltransferase activity"/>
    <property type="evidence" value="ECO:0007669"/>
    <property type="project" value="UniProtKB-EC"/>
</dbReference>
<evidence type="ECO:0000259" key="7">
    <source>
        <dbReference type="Pfam" id="PF02602"/>
    </source>
</evidence>
<keyword evidence="3 8" id="KW-0808">Transferase</keyword>
<evidence type="ECO:0000256" key="3">
    <source>
        <dbReference type="ARBA" id="ARBA00022679"/>
    </source>
</evidence>
<evidence type="ECO:0000256" key="2">
    <source>
        <dbReference type="ARBA" id="ARBA00022603"/>
    </source>
</evidence>
<dbReference type="AlphaFoldDB" id="A0A9X2S712"/>
<dbReference type="FunFam" id="3.40.1010.10:FF:000001">
    <property type="entry name" value="Siroheme synthase"/>
    <property type="match status" value="1"/>
</dbReference>
<dbReference type="GO" id="GO:0004852">
    <property type="term" value="F:uroporphyrinogen-III synthase activity"/>
    <property type="evidence" value="ECO:0007669"/>
    <property type="project" value="InterPro"/>
</dbReference>
<dbReference type="SUPFAM" id="SSF53790">
    <property type="entry name" value="Tetrapyrrole methylase"/>
    <property type="match status" value="1"/>
</dbReference>
<dbReference type="InterPro" id="IPR003754">
    <property type="entry name" value="4pyrrol_synth_uPrphyn_synth"/>
</dbReference>
<dbReference type="Gene3D" id="3.30.950.10">
    <property type="entry name" value="Methyltransferase, Cobalt-precorrin-4 Transmethylase, Domain 2"/>
    <property type="match status" value="1"/>
</dbReference>
<dbReference type="OrthoDB" id="9815856at2"/>
<dbReference type="Pfam" id="PF02602">
    <property type="entry name" value="HEM4"/>
    <property type="match status" value="1"/>
</dbReference>
<dbReference type="PANTHER" id="PTHR45790">
    <property type="entry name" value="SIROHEME SYNTHASE-RELATED"/>
    <property type="match status" value="1"/>
</dbReference>
<dbReference type="CDD" id="cd11642">
    <property type="entry name" value="SUMT"/>
    <property type="match status" value="1"/>
</dbReference>
<reference evidence="8" key="1">
    <citation type="submission" date="2022-07" db="EMBL/GenBank/DDBJ databases">
        <title>Enhanced cultured diversity of the mouse gut microbiota enables custom-made synthetic communities.</title>
        <authorList>
            <person name="Afrizal A."/>
        </authorList>
    </citation>
    <scope>NUCLEOTIDE SEQUENCE</scope>
    <source>
        <strain evidence="8">DSM 29482</strain>
    </source>
</reference>
<keyword evidence="2 8" id="KW-0489">Methyltransferase</keyword>
<keyword evidence="5" id="KW-0627">Porphyrin biosynthesis</keyword>
<dbReference type="RefSeq" id="WP_042680331.1">
    <property type="nucleotide sequence ID" value="NZ_CABKTM010000019.1"/>
</dbReference>
<keyword evidence="4" id="KW-0949">S-adenosyl-L-methionine</keyword>
<evidence type="ECO:0000313" key="8">
    <source>
        <dbReference type="EMBL" id="MCR2043696.1"/>
    </source>
</evidence>
<dbReference type="Proteomes" id="UP001142078">
    <property type="component" value="Unassembled WGS sequence"/>
</dbReference>
<dbReference type="InterPro" id="IPR014776">
    <property type="entry name" value="4pyrrole_Mease_sub2"/>
</dbReference>
<dbReference type="SUPFAM" id="SSF69618">
    <property type="entry name" value="HemD-like"/>
    <property type="match status" value="1"/>
</dbReference>
<dbReference type="InterPro" id="IPR006366">
    <property type="entry name" value="CobA/CysG_C"/>
</dbReference>
<evidence type="ECO:0000256" key="4">
    <source>
        <dbReference type="ARBA" id="ARBA00022691"/>
    </source>
</evidence>
<dbReference type="GO" id="GO:0019354">
    <property type="term" value="P:siroheme biosynthetic process"/>
    <property type="evidence" value="ECO:0007669"/>
    <property type="project" value="InterPro"/>
</dbReference>
<comment type="caution">
    <text evidence="8">The sequence shown here is derived from an EMBL/GenBank/DDBJ whole genome shotgun (WGS) entry which is preliminary data.</text>
</comment>
<dbReference type="Gene3D" id="3.40.50.10090">
    <property type="match status" value="2"/>
</dbReference>
<organism evidence="8 9">
    <name type="scientific">Anaerosalibacter massiliensis</name>
    <dbReference type="NCBI Taxonomy" id="1347392"/>
    <lineage>
        <taxon>Bacteria</taxon>
        <taxon>Bacillati</taxon>
        <taxon>Bacillota</taxon>
        <taxon>Tissierellia</taxon>
        <taxon>Tissierellales</taxon>
        <taxon>Sporanaerobacteraceae</taxon>
        <taxon>Anaerosalibacter</taxon>
    </lineage>
</organism>
<dbReference type="Gene3D" id="3.40.1010.10">
    <property type="entry name" value="Cobalt-precorrin-4 Transmethylase, Domain 1"/>
    <property type="match status" value="1"/>
</dbReference>
<dbReference type="GO" id="GO:0032259">
    <property type="term" value="P:methylation"/>
    <property type="evidence" value="ECO:0007669"/>
    <property type="project" value="UniProtKB-KW"/>
</dbReference>
<dbReference type="CDD" id="cd06578">
    <property type="entry name" value="HemD"/>
    <property type="match status" value="1"/>
</dbReference>
<dbReference type="InterPro" id="IPR050161">
    <property type="entry name" value="Siro_Cobalamin_biosynth"/>
</dbReference>
<accession>A0A9X2S712</accession>
<dbReference type="InterPro" id="IPR035996">
    <property type="entry name" value="4pyrrol_Methylase_sf"/>
</dbReference>
<dbReference type="InterPro" id="IPR014777">
    <property type="entry name" value="4pyrrole_Mease_sub1"/>
</dbReference>
<dbReference type="PROSITE" id="PS00839">
    <property type="entry name" value="SUMT_1"/>
    <property type="match status" value="1"/>
</dbReference>
<sequence>MKGKVYLIGAGPGDASLITLKGLQCIKEADVIVYDRLASDSLLEEAKENCEFIYVGKKSKDHTKTQDEINEIIYKEALSGKIVARLKGGDPYVFGRGGEEGEYLVERNIPFETVPGVTSSIGGLAYAGIPITHRDYASSFHVITGHLKDESEELNWEALASLRGTLVFLMGVSNLKRICDRLMENGKDEDTPVAIVNWATTSYQKVVEGNLSNIYEKAIKEKITPPSLIVVGQVVKLRKKLNFFEEKLLFGKAIVVTRTKAQKKEFVNELKKLGATAYEFPTIEIDEISPNLELDSAIENIDKYTHILLTSVNGANIFFKKLFSLGYDARKLGEVKIGAIGPKTGKTIEKYGVRPDFIPEEHVSEALIKDLKKVLTEKDKVLVPRAKNARPYLVREISKICDVDEVKTYNTIKGINKAEKLIKFLKDKKDFYLTFTSPSTFNNFVEILGDDSSDILNRGKILSIGPITSNTIREKGYEVYGEAEEYTVDGLIELLVKEGEKQ</sequence>
<name>A0A9X2S712_9FIRM</name>
<keyword evidence="9" id="KW-1185">Reference proteome</keyword>
<dbReference type="InterPro" id="IPR003043">
    <property type="entry name" value="Uropor_MeTrfase_CS"/>
</dbReference>
<dbReference type="Pfam" id="PF00590">
    <property type="entry name" value="TP_methylase"/>
    <property type="match status" value="1"/>
</dbReference>
<evidence type="ECO:0000313" key="9">
    <source>
        <dbReference type="Proteomes" id="UP001142078"/>
    </source>
</evidence>
<dbReference type="NCBIfam" id="NF004790">
    <property type="entry name" value="PRK06136.1"/>
    <property type="match status" value="1"/>
</dbReference>
<gene>
    <name evidence="8" type="primary">cobA</name>
    <name evidence="8" type="ORF">NSA23_06135</name>
</gene>
<dbReference type="FunFam" id="3.30.950.10:FF:000001">
    <property type="entry name" value="Siroheme synthase"/>
    <property type="match status" value="1"/>
</dbReference>
<dbReference type="PANTHER" id="PTHR45790:SF3">
    <property type="entry name" value="S-ADENOSYL-L-METHIONINE-DEPENDENT UROPORPHYRINOGEN III METHYLTRANSFERASE, CHLOROPLASTIC"/>
    <property type="match status" value="1"/>
</dbReference>